<dbReference type="InParanoid" id="K3YV81"/>
<feature type="compositionally biased region" description="Low complexity" evidence="1">
    <location>
        <begin position="1"/>
        <end position="10"/>
    </location>
</feature>
<evidence type="ECO:0008006" key="4">
    <source>
        <dbReference type="Google" id="ProtNLM"/>
    </source>
</evidence>
<evidence type="ECO:0000313" key="3">
    <source>
        <dbReference type="Proteomes" id="UP000004995"/>
    </source>
</evidence>
<dbReference type="Gene3D" id="2.40.50.100">
    <property type="match status" value="1"/>
</dbReference>
<dbReference type="PANTHER" id="PTHR13651:SF0">
    <property type="entry name" value="PROTEIN ABITRAM"/>
    <property type="match status" value="1"/>
</dbReference>
<dbReference type="EnsemblPlants" id="KQL29004">
    <property type="protein sequence ID" value="KQL29004"/>
    <property type="gene ID" value="SETIT_018177mg"/>
</dbReference>
<dbReference type="FunCoup" id="K3YV81">
    <property type="interactions" value="1481"/>
</dbReference>
<sequence length="250" mass="27855">MAAEAAALEAPSLERPSPREATLDDETRALVVPDAADLPASPPSAVEANFARYFIAVSSQTLVINRMERFRTSRCYVEPEEQNVFTAFKRSASTTLIQRHHFLGQIFRIQGMISMCTVIQTGRLCVVGLAPAHVAFKEEGGITAVDFNVGKSDRSEMKVTGKRKRNAQHLQENSALCKVCVNDKSFVVRCCVKGSLLEINDRLIKQPDLLNTAADREGYIAIFQPKPADWLKIKDKFLSYEDYKNLRGVC</sequence>
<dbReference type="STRING" id="4555.K3YV81"/>
<dbReference type="HOGENOM" id="CLU_107323_0_0_1"/>
<organism evidence="2 3">
    <name type="scientific">Setaria italica</name>
    <name type="common">Foxtail millet</name>
    <name type="synonym">Panicum italicum</name>
    <dbReference type="NCBI Taxonomy" id="4555"/>
    <lineage>
        <taxon>Eukaryota</taxon>
        <taxon>Viridiplantae</taxon>
        <taxon>Streptophyta</taxon>
        <taxon>Embryophyta</taxon>
        <taxon>Tracheophyta</taxon>
        <taxon>Spermatophyta</taxon>
        <taxon>Magnoliopsida</taxon>
        <taxon>Liliopsida</taxon>
        <taxon>Poales</taxon>
        <taxon>Poaceae</taxon>
        <taxon>PACMAD clade</taxon>
        <taxon>Panicoideae</taxon>
        <taxon>Panicodae</taxon>
        <taxon>Paniceae</taxon>
        <taxon>Cenchrinae</taxon>
        <taxon>Setaria</taxon>
    </lineage>
</organism>
<evidence type="ECO:0000313" key="2">
    <source>
        <dbReference type="EnsemblPlants" id="KQL29004"/>
    </source>
</evidence>
<accession>K3YV81</accession>
<dbReference type="GO" id="GO:0005634">
    <property type="term" value="C:nucleus"/>
    <property type="evidence" value="ECO:0000318"/>
    <property type="project" value="GO_Central"/>
</dbReference>
<dbReference type="AlphaFoldDB" id="K3YV81"/>
<dbReference type="EMBL" id="AGNK02000156">
    <property type="status" value="NOT_ANNOTATED_CDS"/>
    <property type="molecule type" value="Genomic_DNA"/>
</dbReference>
<dbReference type="SUPFAM" id="SSF51230">
    <property type="entry name" value="Single hybrid motif"/>
    <property type="match status" value="1"/>
</dbReference>
<dbReference type="eggNOG" id="KOG3266">
    <property type="taxonomic scope" value="Eukaryota"/>
</dbReference>
<name>K3YV81_SETIT</name>
<dbReference type="InterPro" id="IPR011053">
    <property type="entry name" value="Single_hybrid_motif"/>
</dbReference>
<protein>
    <recommendedName>
        <fullName evidence="4">Protein Abitram</fullName>
    </recommendedName>
</protein>
<feature type="region of interest" description="Disordered" evidence="1">
    <location>
        <begin position="1"/>
        <end position="22"/>
    </location>
</feature>
<reference evidence="3" key="1">
    <citation type="journal article" date="2012" name="Nat. Biotechnol.">
        <title>Reference genome sequence of the model plant Setaria.</title>
        <authorList>
            <person name="Bennetzen J.L."/>
            <person name="Schmutz J."/>
            <person name="Wang H."/>
            <person name="Percifield R."/>
            <person name="Hawkins J."/>
            <person name="Pontaroli A.C."/>
            <person name="Estep M."/>
            <person name="Feng L."/>
            <person name="Vaughn J.N."/>
            <person name="Grimwood J."/>
            <person name="Jenkins J."/>
            <person name="Barry K."/>
            <person name="Lindquist E."/>
            <person name="Hellsten U."/>
            <person name="Deshpande S."/>
            <person name="Wang X."/>
            <person name="Wu X."/>
            <person name="Mitros T."/>
            <person name="Triplett J."/>
            <person name="Yang X."/>
            <person name="Ye C.Y."/>
            <person name="Mauro-Herrera M."/>
            <person name="Wang L."/>
            <person name="Li P."/>
            <person name="Sharma M."/>
            <person name="Sharma R."/>
            <person name="Ronald P.C."/>
            <person name="Panaud O."/>
            <person name="Kellogg E.A."/>
            <person name="Brutnell T.P."/>
            <person name="Doust A.N."/>
            <person name="Tuskan G.A."/>
            <person name="Rokhsar D."/>
            <person name="Devos K.M."/>
        </authorList>
    </citation>
    <scope>NUCLEOTIDE SEQUENCE [LARGE SCALE GENOMIC DNA]</scope>
    <source>
        <strain evidence="3">cv. Yugu1</strain>
    </source>
</reference>
<reference evidence="2" key="2">
    <citation type="submission" date="2018-08" db="UniProtKB">
        <authorList>
            <consortium name="EnsemblPlants"/>
        </authorList>
    </citation>
    <scope>IDENTIFICATION</scope>
    <source>
        <strain evidence="2">Yugu1</strain>
    </source>
</reference>
<dbReference type="PANTHER" id="PTHR13651">
    <property type="entry name" value="PROTEIN ABITRAM"/>
    <property type="match status" value="1"/>
</dbReference>
<keyword evidence="3" id="KW-1185">Reference proteome</keyword>
<dbReference type="Gramene" id="KQL29004">
    <property type="protein sequence ID" value="KQL29004"/>
    <property type="gene ID" value="SETIT_018177mg"/>
</dbReference>
<dbReference type="InterPro" id="IPR039169">
    <property type="entry name" value="Abitram"/>
</dbReference>
<evidence type="ECO:0000256" key="1">
    <source>
        <dbReference type="SAM" id="MobiDB-lite"/>
    </source>
</evidence>
<proteinExistence type="predicted"/>
<dbReference type="Proteomes" id="UP000004995">
    <property type="component" value="Unassembled WGS sequence"/>
</dbReference>